<feature type="compositionally biased region" description="Polar residues" evidence="1">
    <location>
        <begin position="585"/>
        <end position="595"/>
    </location>
</feature>
<keyword evidence="3" id="KW-1185">Reference proteome</keyword>
<feature type="compositionally biased region" description="Polar residues" evidence="1">
    <location>
        <begin position="396"/>
        <end position="427"/>
    </location>
</feature>
<dbReference type="PANTHER" id="PTHR47026">
    <property type="entry name" value="PIGMENTOSA GTPASE REGULATOR-LIKE PROTEIN, PUTATIVE-RELATED"/>
    <property type="match status" value="1"/>
</dbReference>
<dbReference type="EMBL" id="MLAK01000710">
    <property type="protein sequence ID" value="OHT06928.1"/>
    <property type="molecule type" value="Genomic_DNA"/>
</dbReference>
<organism evidence="2 3">
    <name type="scientific">Tritrichomonas foetus</name>
    <dbReference type="NCBI Taxonomy" id="1144522"/>
    <lineage>
        <taxon>Eukaryota</taxon>
        <taxon>Metamonada</taxon>
        <taxon>Parabasalia</taxon>
        <taxon>Tritrichomonadida</taxon>
        <taxon>Tritrichomonadidae</taxon>
        <taxon>Tritrichomonas</taxon>
    </lineage>
</organism>
<name>A0A1J4K7R7_9EUKA</name>
<dbReference type="PANTHER" id="PTHR47026:SF2">
    <property type="entry name" value="FLAGELLAR ASSOCIATED PROTEIN"/>
    <property type="match status" value="1"/>
</dbReference>
<reference evidence="2" key="1">
    <citation type="submission" date="2016-10" db="EMBL/GenBank/DDBJ databases">
        <authorList>
            <person name="Benchimol M."/>
            <person name="Almeida L.G."/>
            <person name="Vasconcelos A.T."/>
            <person name="Perreira-Neves A."/>
            <person name="Rosa I.A."/>
            <person name="Tasca T."/>
            <person name="Bogo M.R."/>
            <person name="de Souza W."/>
        </authorList>
    </citation>
    <scope>NUCLEOTIDE SEQUENCE [LARGE SCALE GENOMIC DNA]</scope>
    <source>
        <strain evidence="2">K</strain>
    </source>
</reference>
<evidence type="ECO:0000256" key="1">
    <source>
        <dbReference type="SAM" id="MobiDB-lite"/>
    </source>
</evidence>
<feature type="compositionally biased region" description="Basic and acidic residues" evidence="1">
    <location>
        <begin position="596"/>
        <end position="620"/>
    </location>
</feature>
<feature type="compositionally biased region" description="Basic and acidic residues" evidence="1">
    <location>
        <begin position="574"/>
        <end position="584"/>
    </location>
</feature>
<dbReference type="Proteomes" id="UP000179807">
    <property type="component" value="Unassembled WGS sequence"/>
</dbReference>
<feature type="region of interest" description="Disordered" evidence="1">
    <location>
        <begin position="345"/>
        <end position="371"/>
    </location>
</feature>
<evidence type="ECO:0000313" key="2">
    <source>
        <dbReference type="EMBL" id="OHT06928.1"/>
    </source>
</evidence>
<feature type="region of interest" description="Disordered" evidence="1">
    <location>
        <begin position="498"/>
        <end position="628"/>
    </location>
</feature>
<dbReference type="RefSeq" id="XP_068360064.1">
    <property type="nucleotide sequence ID" value="XM_068503997.1"/>
</dbReference>
<dbReference type="AlphaFoldDB" id="A0A1J4K7R7"/>
<comment type="caution">
    <text evidence="2">The sequence shown here is derived from an EMBL/GenBank/DDBJ whole genome shotgun (WGS) entry which is preliminary data.</text>
</comment>
<gene>
    <name evidence="2" type="ORF">TRFO_24880</name>
</gene>
<feature type="region of interest" description="Disordered" evidence="1">
    <location>
        <begin position="24"/>
        <end position="63"/>
    </location>
</feature>
<feature type="compositionally biased region" description="Basic and acidic residues" evidence="1">
    <location>
        <begin position="498"/>
        <end position="530"/>
    </location>
</feature>
<feature type="compositionally biased region" description="Polar residues" evidence="1">
    <location>
        <begin position="563"/>
        <end position="573"/>
    </location>
</feature>
<proteinExistence type="predicted"/>
<evidence type="ECO:0000313" key="3">
    <source>
        <dbReference type="Proteomes" id="UP000179807"/>
    </source>
</evidence>
<feature type="compositionally biased region" description="Polar residues" evidence="1">
    <location>
        <begin position="30"/>
        <end position="63"/>
    </location>
</feature>
<dbReference type="GeneID" id="94838701"/>
<feature type="region of interest" description="Disordered" evidence="1">
    <location>
        <begin position="389"/>
        <end position="428"/>
    </location>
</feature>
<protein>
    <submittedName>
        <fullName evidence="2">Uncharacterized protein</fullName>
    </submittedName>
</protein>
<dbReference type="VEuPathDB" id="TrichDB:TRFO_24880"/>
<accession>A0A1J4K7R7</accession>
<sequence>MLTINNLPQFQKFIQNSSQNLGMKAAARQTLRSPMRSPNLSSNRPVTCSSNVSSPARPKTSMSMNISGNVSAGASPDRKNTNTNFKCYDLNEKNFLRDPVLISLREQFYDDPNPDFSNLDIQILMDFQRHMREFTQNCALSYQYDEAKESLNLSQLISHEIKNRNNRSKYSANYGEQILVRSDDEKDNNDNMTIEEFDRITEEKRANLLKLHSQQLQRFENVWNTQMPQKYRKPSPHYLQLKEQERALAASRNYQKANIFKLEAEKLALEETQEAQKRLVADYKSAKAQLLEKQAKELTNFEDNREHERLIIQQKLQEQKVTEMKREIVTSHKVSRNINFTTETKSSFSLPMTRPRSRDGHTVSRNNYSSIQNTNNKCDSIYIRATTALGGRKPGSNRNNSRKQPSWRTEKISNSNGKRIPKNSRSVGFSKIPSEVKFQTPEKLYAAAPTPACEEYVHSSNESKPDVEIVNTEDIIIEEENYENKEQNTLGEKDVFHHDSESENEKDDQGADKRCKIKEYEKDDVEKDLQPIDTSKVNNRTDESKNQENCSSRNHNKKIFSSRKAQVSNMSQENYHETSQENSHKSLSILETTQGKLDEKQKAKEEEEEKKGDNKKEGGGSKKGCLLI</sequence>